<proteinExistence type="predicted"/>
<dbReference type="Gramene" id="KQK97693">
    <property type="protein sequence ID" value="KQK97693"/>
    <property type="gene ID" value="SETIT_011668mg"/>
</dbReference>
<dbReference type="Proteomes" id="UP000004995">
    <property type="component" value="Unassembled WGS sequence"/>
</dbReference>
<reference evidence="3" key="2">
    <citation type="submission" date="2018-08" db="UniProtKB">
        <authorList>
            <consortium name="EnsemblPlants"/>
        </authorList>
    </citation>
    <scope>IDENTIFICATION</scope>
    <source>
        <strain evidence="3">Yugu1</strain>
    </source>
</reference>
<evidence type="ECO:0000256" key="1">
    <source>
        <dbReference type="SAM" id="MobiDB-lite"/>
    </source>
</evidence>
<evidence type="ECO:0000256" key="2">
    <source>
        <dbReference type="SAM" id="SignalP"/>
    </source>
</evidence>
<dbReference type="HOGENOM" id="CLU_3145349_0_0_1"/>
<sequence>MWDLELLWPLASWILATVQEQSENDMDKQRPEEPETGGQQKITQLAELL</sequence>
<keyword evidence="4" id="KW-1185">Reference proteome</keyword>
<dbReference type="EMBL" id="AGNK02004390">
    <property type="status" value="NOT_ANNOTATED_CDS"/>
    <property type="molecule type" value="Genomic_DNA"/>
</dbReference>
<organism evidence="3 4">
    <name type="scientific">Setaria italica</name>
    <name type="common">Foxtail millet</name>
    <name type="synonym">Panicum italicum</name>
    <dbReference type="NCBI Taxonomy" id="4555"/>
    <lineage>
        <taxon>Eukaryota</taxon>
        <taxon>Viridiplantae</taxon>
        <taxon>Streptophyta</taxon>
        <taxon>Embryophyta</taxon>
        <taxon>Tracheophyta</taxon>
        <taxon>Spermatophyta</taxon>
        <taxon>Magnoliopsida</taxon>
        <taxon>Liliopsida</taxon>
        <taxon>Poales</taxon>
        <taxon>Poaceae</taxon>
        <taxon>PACMAD clade</taxon>
        <taxon>Panicoideae</taxon>
        <taxon>Panicodae</taxon>
        <taxon>Paniceae</taxon>
        <taxon>Cenchrinae</taxon>
        <taxon>Setaria</taxon>
    </lineage>
</organism>
<reference evidence="4" key="1">
    <citation type="journal article" date="2012" name="Nat. Biotechnol.">
        <title>Reference genome sequence of the model plant Setaria.</title>
        <authorList>
            <person name="Bennetzen J.L."/>
            <person name="Schmutz J."/>
            <person name="Wang H."/>
            <person name="Percifield R."/>
            <person name="Hawkins J."/>
            <person name="Pontaroli A.C."/>
            <person name="Estep M."/>
            <person name="Feng L."/>
            <person name="Vaughn J.N."/>
            <person name="Grimwood J."/>
            <person name="Jenkins J."/>
            <person name="Barry K."/>
            <person name="Lindquist E."/>
            <person name="Hellsten U."/>
            <person name="Deshpande S."/>
            <person name="Wang X."/>
            <person name="Wu X."/>
            <person name="Mitros T."/>
            <person name="Triplett J."/>
            <person name="Yang X."/>
            <person name="Ye C.Y."/>
            <person name="Mauro-Herrera M."/>
            <person name="Wang L."/>
            <person name="Li P."/>
            <person name="Sharma M."/>
            <person name="Sharma R."/>
            <person name="Ronald P.C."/>
            <person name="Panaud O."/>
            <person name="Kellogg E.A."/>
            <person name="Brutnell T.P."/>
            <person name="Doust A.N."/>
            <person name="Tuskan G.A."/>
            <person name="Rokhsar D."/>
            <person name="Devos K.M."/>
        </authorList>
    </citation>
    <scope>NUCLEOTIDE SEQUENCE [LARGE SCALE GENOMIC DNA]</scope>
    <source>
        <strain evidence="4">cv. Yugu1</strain>
    </source>
</reference>
<feature type="signal peptide" evidence="2">
    <location>
        <begin position="1"/>
        <end position="20"/>
    </location>
</feature>
<feature type="region of interest" description="Disordered" evidence="1">
    <location>
        <begin position="21"/>
        <end position="49"/>
    </location>
</feature>
<accession>K3ZBX0</accession>
<evidence type="ECO:0000313" key="3">
    <source>
        <dbReference type="EnsemblPlants" id="KQL16368"/>
    </source>
</evidence>
<dbReference type="AlphaFoldDB" id="K3ZBX0"/>
<dbReference type="Gramene" id="KQL16368">
    <property type="protein sequence ID" value="KQL16368"/>
    <property type="gene ID" value="SETIT_024043mg"/>
</dbReference>
<evidence type="ECO:0000313" key="4">
    <source>
        <dbReference type="Proteomes" id="UP000004995"/>
    </source>
</evidence>
<dbReference type="EnsemblPlants" id="KQK97693">
    <property type="protein sequence ID" value="KQK97693"/>
    <property type="gene ID" value="SETIT_011668mg"/>
</dbReference>
<feature type="chain" id="PRO_5010127707" evidence="2">
    <location>
        <begin position="21"/>
        <end position="49"/>
    </location>
</feature>
<protein>
    <submittedName>
        <fullName evidence="3">Uncharacterized protein</fullName>
    </submittedName>
</protein>
<dbReference type="EMBL" id="AGNK02001943">
    <property type="status" value="NOT_ANNOTATED_CDS"/>
    <property type="molecule type" value="Genomic_DNA"/>
</dbReference>
<keyword evidence="2" id="KW-0732">Signal</keyword>
<name>K3ZBX0_SETIT</name>
<dbReference type="EnsemblPlants" id="KQL16368">
    <property type="protein sequence ID" value="KQL16368"/>
    <property type="gene ID" value="SETIT_024043mg"/>
</dbReference>